<organism evidence="3">
    <name type="scientific">Melampsora larici-populina (strain 98AG31 / pathotype 3-4-7)</name>
    <name type="common">Poplar leaf rust fungus</name>
    <dbReference type="NCBI Taxonomy" id="747676"/>
    <lineage>
        <taxon>Eukaryota</taxon>
        <taxon>Fungi</taxon>
        <taxon>Dikarya</taxon>
        <taxon>Basidiomycota</taxon>
        <taxon>Pucciniomycotina</taxon>
        <taxon>Pucciniomycetes</taxon>
        <taxon>Pucciniales</taxon>
        <taxon>Melampsoraceae</taxon>
        <taxon>Melampsora</taxon>
    </lineage>
</organism>
<sequence>MSHLLTFLITIIHCVLFHDDVATSFFPSGQELTIPWTLAASDVETSGPTSIPSWFWEPDATYAPQYEICLNTTERELRDALEQRKNPDGFQNHNSFDDCTPPSYLSNFNIQLQGDSQQHSHIAQPFNTLQRSISSLGISSDIERENKRRAKAGHNILEKDVNQKASDKEFPHIEQAFKKKHKSSCDLSQE</sequence>
<dbReference type="VEuPathDB" id="FungiDB:MELLADRAFT_63233"/>
<dbReference type="HOGENOM" id="CLU_1428306_0_0_1"/>
<gene>
    <name evidence="2" type="ORF">MELLADRAFT_63233</name>
</gene>
<feature type="signal peptide" evidence="1">
    <location>
        <begin position="1"/>
        <end position="17"/>
    </location>
</feature>
<evidence type="ECO:0000256" key="1">
    <source>
        <dbReference type="SAM" id="SignalP"/>
    </source>
</evidence>
<proteinExistence type="predicted"/>
<dbReference type="EMBL" id="GL883107">
    <property type="protein sequence ID" value="EGG06618.1"/>
    <property type="molecule type" value="Genomic_DNA"/>
</dbReference>
<dbReference type="Proteomes" id="UP000001072">
    <property type="component" value="Unassembled WGS sequence"/>
</dbReference>
<reference evidence="3" key="1">
    <citation type="journal article" date="2011" name="Proc. Natl. Acad. Sci. U.S.A.">
        <title>Obligate biotrophy features unraveled by the genomic analysis of rust fungi.</title>
        <authorList>
            <person name="Duplessis S."/>
            <person name="Cuomo C.A."/>
            <person name="Lin Y.-C."/>
            <person name="Aerts A."/>
            <person name="Tisserant E."/>
            <person name="Veneault-Fourrey C."/>
            <person name="Joly D.L."/>
            <person name="Hacquard S."/>
            <person name="Amselem J."/>
            <person name="Cantarel B.L."/>
            <person name="Chiu R."/>
            <person name="Coutinho P.M."/>
            <person name="Feau N."/>
            <person name="Field M."/>
            <person name="Frey P."/>
            <person name="Gelhaye E."/>
            <person name="Goldberg J."/>
            <person name="Grabherr M.G."/>
            <person name="Kodira C.D."/>
            <person name="Kohler A."/>
            <person name="Kuees U."/>
            <person name="Lindquist E.A."/>
            <person name="Lucas S.M."/>
            <person name="Mago R."/>
            <person name="Mauceli E."/>
            <person name="Morin E."/>
            <person name="Murat C."/>
            <person name="Pangilinan J.L."/>
            <person name="Park R."/>
            <person name="Pearson M."/>
            <person name="Quesneville H."/>
            <person name="Rouhier N."/>
            <person name="Sakthikumar S."/>
            <person name="Salamov A.A."/>
            <person name="Schmutz J."/>
            <person name="Selles B."/>
            <person name="Shapiro H."/>
            <person name="Tanguay P."/>
            <person name="Tuskan G.A."/>
            <person name="Henrissat B."/>
            <person name="Van de Peer Y."/>
            <person name="Rouze P."/>
            <person name="Ellis J.G."/>
            <person name="Dodds P.N."/>
            <person name="Schein J.E."/>
            <person name="Zhong S."/>
            <person name="Hamelin R.C."/>
            <person name="Grigoriev I.V."/>
            <person name="Szabo L.J."/>
            <person name="Martin F."/>
        </authorList>
    </citation>
    <scope>NUCLEOTIDE SEQUENCE [LARGE SCALE GENOMIC DNA]</scope>
    <source>
        <strain evidence="3">98AG31 / pathotype 3-4-7</strain>
    </source>
</reference>
<feature type="chain" id="PRO_5003317753" description="Secreted protein" evidence="1">
    <location>
        <begin position="18"/>
        <end position="190"/>
    </location>
</feature>
<keyword evidence="3" id="KW-1185">Reference proteome</keyword>
<name>F4RLX2_MELLP</name>
<accession>F4RLX2</accession>
<dbReference type="RefSeq" id="XP_007410058.1">
    <property type="nucleotide sequence ID" value="XM_007409996.1"/>
</dbReference>
<evidence type="ECO:0000313" key="3">
    <source>
        <dbReference type="Proteomes" id="UP000001072"/>
    </source>
</evidence>
<dbReference type="InParanoid" id="F4RLX2"/>
<dbReference type="AlphaFoldDB" id="F4RLX2"/>
<evidence type="ECO:0008006" key="4">
    <source>
        <dbReference type="Google" id="ProtNLM"/>
    </source>
</evidence>
<dbReference type="KEGG" id="mlr:MELLADRAFT_63233"/>
<dbReference type="GeneID" id="18930063"/>
<keyword evidence="1" id="KW-0732">Signal</keyword>
<evidence type="ECO:0000313" key="2">
    <source>
        <dbReference type="EMBL" id="EGG06618.1"/>
    </source>
</evidence>
<protein>
    <recommendedName>
        <fullName evidence="4">Secreted protein</fullName>
    </recommendedName>
</protein>